<evidence type="ECO:0000256" key="4">
    <source>
        <dbReference type="ARBA" id="ARBA00023186"/>
    </source>
</evidence>
<evidence type="ECO:0000313" key="8">
    <source>
        <dbReference type="EMBL" id="GGJ94597.1"/>
    </source>
</evidence>
<reference evidence="8" key="2">
    <citation type="submission" date="2020-09" db="EMBL/GenBank/DDBJ databases">
        <authorList>
            <person name="Sun Q."/>
            <person name="Ohkuma M."/>
        </authorList>
    </citation>
    <scope>NUCLEOTIDE SEQUENCE</scope>
    <source>
        <strain evidence="8">JCM 14719</strain>
    </source>
</reference>
<dbReference type="RefSeq" id="WP_188816718.1">
    <property type="nucleotide sequence ID" value="NZ_BMOF01000006.1"/>
</dbReference>
<keyword evidence="3" id="KW-1005">Bacterial flagellum biogenesis</keyword>
<comment type="caution">
    <text evidence="8">The sequence shown here is derived from an EMBL/GenBank/DDBJ whole genome shotgun (WGS) entry which is preliminary data.</text>
</comment>
<dbReference type="EMBL" id="BMOF01000006">
    <property type="protein sequence ID" value="GGJ94597.1"/>
    <property type="molecule type" value="Genomic_DNA"/>
</dbReference>
<proteinExistence type="inferred from homology"/>
<evidence type="ECO:0000256" key="2">
    <source>
        <dbReference type="ARBA" id="ARBA00022490"/>
    </source>
</evidence>
<comment type="subcellular location">
    <subcellularLocation>
        <location evidence="1">Cytoplasm</location>
        <location evidence="1">Cytosol</location>
    </subcellularLocation>
</comment>
<evidence type="ECO:0000256" key="1">
    <source>
        <dbReference type="ARBA" id="ARBA00004514"/>
    </source>
</evidence>
<reference evidence="8" key="1">
    <citation type="journal article" date="2014" name="Int. J. Syst. Evol. Microbiol.">
        <title>Complete genome sequence of Corynebacterium casei LMG S-19264T (=DSM 44701T), isolated from a smear-ripened cheese.</title>
        <authorList>
            <consortium name="US DOE Joint Genome Institute (JGI-PGF)"/>
            <person name="Walter F."/>
            <person name="Albersmeier A."/>
            <person name="Kalinowski J."/>
            <person name="Ruckert C."/>
        </authorList>
    </citation>
    <scope>NUCLEOTIDE SEQUENCE</scope>
    <source>
        <strain evidence="8">JCM 14719</strain>
    </source>
</reference>
<protein>
    <recommendedName>
        <fullName evidence="7">Flagellar protein FliT</fullName>
    </recommendedName>
</protein>
<keyword evidence="9" id="KW-1185">Reference proteome</keyword>
<comment type="similarity">
    <text evidence="6">Belongs to the bacillales FliT family.</text>
</comment>
<dbReference type="Proteomes" id="UP000637720">
    <property type="component" value="Unassembled WGS sequence"/>
</dbReference>
<name>A0A8J3FD44_9BACI</name>
<accession>A0A8J3FD44</accession>
<keyword evidence="4" id="KW-0143">Chaperone</keyword>
<gene>
    <name evidence="8" type="ORF">GCM10007043_05440</name>
</gene>
<evidence type="ECO:0000313" key="9">
    <source>
        <dbReference type="Proteomes" id="UP000637720"/>
    </source>
</evidence>
<dbReference type="Pfam" id="PF05400">
    <property type="entry name" value="FliT"/>
    <property type="match status" value="1"/>
</dbReference>
<evidence type="ECO:0000256" key="6">
    <source>
        <dbReference type="ARBA" id="ARBA00093785"/>
    </source>
</evidence>
<comment type="function">
    <text evidence="5">May act as an export chaperone for the filament capping protein FliD.</text>
</comment>
<dbReference type="AlphaFoldDB" id="A0A8J3FD44"/>
<keyword evidence="2" id="KW-0963">Cytoplasm</keyword>
<evidence type="ECO:0000256" key="3">
    <source>
        <dbReference type="ARBA" id="ARBA00022795"/>
    </source>
</evidence>
<evidence type="ECO:0000256" key="5">
    <source>
        <dbReference type="ARBA" id="ARBA00093765"/>
    </source>
</evidence>
<evidence type="ECO:0000256" key="7">
    <source>
        <dbReference type="ARBA" id="ARBA00093797"/>
    </source>
</evidence>
<sequence length="144" mass="15210">MSGDVRAAALRHCEAVLVQTRTFLNAAGRGSMVQPQDPLASGNQAAGQPGPAIGVDDAVARAEALVAAREALVSILKAHPHLEGDPDVRRAVRAILAHDEAVRAAMRDLHERLGARIGQLRAAKRQQAAYQGAVVEAVFVDRTL</sequence>
<organism evidence="8 9">
    <name type="scientific">Calditerricola satsumensis</name>
    <dbReference type="NCBI Taxonomy" id="373054"/>
    <lineage>
        <taxon>Bacteria</taxon>
        <taxon>Bacillati</taxon>
        <taxon>Bacillota</taxon>
        <taxon>Bacilli</taxon>
        <taxon>Bacillales</taxon>
        <taxon>Bacillaceae</taxon>
        <taxon>Calditerricola</taxon>
    </lineage>
</organism>
<dbReference type="InterPro" id="IPR008622">
    <property type="entry name" value="FliT"/>
</dbReference>